<feature type="region of interest" description="Disordered" evidence="1">
    <location>
        <begin position="668"/>
        <end position="700"/>
    </location>
</feature>
<evidence type="ECO:0000259" key="2">
    <source>
        <dbReference type="PROSITE" id="PS50106"/>
    </source>
</evidence>
<dbReference type="STRING" id="69004.A0A182QSV1"/>
<feature type="domain" description="PDZ" evidence="2">
    <location>
        <begin position="303"/>
        <end position="389"/>
    </location>
</feature>
<dbReference type="CDD" id="cd00136">
    <property type="entry name" value="PDZ_canonical"/>
    <property type="match status" value="1"/>
</dbReference>
<dbReference type="PROSITE" id="PS50106">
    <property type="entry name" value="PDZ"/>
    <property type="match status" value="3"/>
</dbReference>
<dbReference type="EnsemblMetazoa" id="AFAF016142-RA">
    <property type="protein sequence ID" value="AFAF016142-PA"/>
    <property type="gene ID" value="AFAF016142"/>
</dbReference>
<feature type="compositionally biased region" description="Low complexity" evidence="1">
    <location>
        <begin position="677"/>
        <end position="690"/>
    </location>
</feature>
<evidence type="ECO:0000313" key="3">
    <source>
        <dbReference type="EnsemblMetazoa" id="AFAF016142-PA"/>
    </source>
</evidence>
<keyword evidence="4" id="KW-1185">Reference proteome</keyword>
<evidence type="ECO:0000256" key="1">
    <source>
        <dbReference type="SAM" id="MobiDB-lite"/>
    </source>
</evidence>
<accession>A0A182QSV1</accession>
<dbReference type="SMART" id="SM00228">
    <property type="entry name" value="PDZ"/>
    <property type="match status" value="3"/>
</dbReference>
<dbReference type="SUPFAM" id="SSF50156">
    <property type="entry name" value="PDZ domain-like"/>
    <property type="match status" value="3"/>
</dbReference>
<feature type="region of interest" description="Disordered" evidence="1">
    <location>
        <begin position="194"/>
        <end position="214"/>
    </location>
</feature>
<feature type="region of interest" description="Disordered" evidence="1">
    <location>
        <begin position="147"/>
        <end position="170"/>
    </location>
</feature>
<dbReference type="AlphaFoldDB" id="A0A182QSV1"/>
<feature type="domain" description="PDZ" evidence="2">
    <location>
        <begin position="863"/>
        <end position="948"/>
    </location>
</feature>
<dbReference type="Proteomes" id="UP000075886">
    <property type="component" value="Unassembled WGS sequence"/>
</dbReference>
<sequence length="974" mass="106831">MSTLRQRGKYEVLEASVTVRRSSVASSVRAPSATGPKATPDKIVVHKLVRTLGRLLGTLKRGEWCKLDCGGGPATMGATGSKPKDPAVKKLKKQAHTIRRATSYDTLTACQRGYHTTVHATAQLSADCRTSTWAWVRRQQRMPCFDQPAATASSPNNDCPPELQQKSGSLPNIADYDALTAYWNEHAPYTTKHIQRIDGDAPGPGYLQLTLPRRRMDTAWDQGYGSERSPDEEPMQEPRFFGFIPGMATAQQQQPLPPSQEQQPEQQQQQQQQQQQAPNYMTTTAPNLLLANYSFITPDSIFYVQVPKGTGDLGLSVTGGTDSDEPFPGLIRIKRLFPHQAAWATGLLQPGDILLAANGVLLTGLPKHLALEVLRKASNVVLLTVCRPKDEQYRRKLSPPTEPPLPPQRKTLSNEPYFGGIAMQPSPRRAGLPFQQQQQQFHHTPTWQQSQTFLPSLEPTDDNFTGEFEIMMTKQQGSIGFTLLPTHEPTDGHYVHTLIREPALTDGRVRPGDKILAVNGVPISCMSHAQAVLFMRQAPDNVRLRLYRPEPTLQTPPSAQSLTDSCCYSVAPEDGDSCGGDGYGSGDVRGKVRLRPEAINLLTDVAAHRLLDQSVSGSSGASGGGFVSPRRLLLHRTGGHHHQQPNEAEIDPDDAFYRDDELDAIIANEACSSSSNTTATTTTTTTTTGTQSPKQSRPRPTFLALDGGASPPSEMLLVPCRTEQTLTRPDDEADAIYVQHFAHRTPRYSSMNVQHFTRKTPNYASVQGDAAEAMEAADREGKQSMQKWKGAQSLCAGEGEGDEAVGGGAGTQEPEEVQDQVNEQQKEPKLPDDVILPLNDAKPAAPEESTRTVDGLGRVQTITVTLRKGWFSRLGFTLKPLVLPNGTSRTAISAIYPGCVVDRDGRLRVGDIIDQVNNQPVEALTTTQLTDNFKYVRGTVPITVLRPVPAEDEKQEQQHQQHQQEPTERESPQI</sequence>
<dbReference type="InterPro" id="IPR001478">
    <property type="entry name" value="PDZ"/>
</dbReference>
<name>A0A182QSV1_9DIPT</name>
<dbReference type="VEuPathDB" id="VectorBase:AFAF016142"/>
<feature type="region of interest" description="Disordered" evidence="1">
    <location>
        <begin position="949"/>
        <end position="974"/>
    </location>
</feature>
<feature type="compositionally biased region" description="Low complexity" evidence="1">
    <location>
        <begin position="251"/>
        <end position="276"/>
    </location>
</feature>
<feature type="domain" description="PDZ" evidence="2">
    <location>
        <begin position="469"/>
        <end position="550"/>
    </location>
</feature>
<feature type="region of interest" description="Disordered" evidence="1">
    <location>
        <begin position="250"/>
        <end position="278"/>
    </location>
</feature>
<dbReference type="Pfam" id="PF00595">
    <property type="entry name" value="PDZ"/>
    <property type="match status" value="3"/>
</dbReference>
<feature type="compositionally biased region" description="Basic and acidic residues" evidence="1">
    <location>
        <begin position="965"/>
        <end position="974"/>
    </location>
</feature>
<dbReference type="InterPro" id="IPR036034">
    <property type="entry name" value="PDZ_sf"/>
</dbReference>
<evidence type="ECO:0000313" key="4">
    <source>
        <dbReference type="Proteomes" id="UP000075886"/>
    </source>
</evidence>
<reference evidence="3" key="2">
    <citation type="submission" date="2020-05" db="UniProtKB">
        <authorList>
            <consortium name="EnsemblMetazoa"/>
        </authorList>
    </citation>
    <scope>IDENTIFICATION</scope>
    <source>
        <strain evidence="3">FAR1</strain>
    </source>
</reference>
<feature type="compositionally biased region" description="Basic and acidic residues" evidence="1">
    <location>
        <begin position="949"/>
        <end position="959"/>
    </location>
</feature>
<dbReference type="Gene3D" id="2.30.42.10">
    <property type="match status" value="3"/>
</dbReference>
<proteinExistence type="predicted"/>
<protein>
    <recommendedName>
        <fullName evidence="2">PDZ domain-containing protein</fullName>
    </recommendedName>
</protein>
<dbReference type="PANTHER" id="PTHR46900:SF2">
    <property type="entry name" value="TYROSINE-PROTEIN PHOSPHATASE NON-RECEPTOR TYPE 13"/>
    <property type="match status" value="1"/>
</dbReference>
<feature type="region of interest" description="Disordered" evidence="1">
    <location>
        <begin position="774"/>
        <end position="852"/>
    </location>
</feature>
<reference evidence="4" key="1">
    <citation type="submission" date="2014-01" db="EMBL/GenBank/DDBJ databases">
        <title>The Genome Sequence of Anopheles farauti FAR1 (V2).</title>
        <authorList>
            <consortium name="The Broad Institute Genomics Platform"/>
            <person name="Neafsey D.E."/>
            <person name="Besansky N."/>
            <person name="Howell P."/>
            <person name="Walton C."/>
            <person name="Young S.K."/>
            <person name="Zeng Q."/>
            <person name="Gargeya S."/>
            <person name="Fitzgerald M."/>
            <person name="Haas B."/>
            <person name="Abouelleil A."/>
            <person name="Allen A.W."/>
            <person name="Alvarado L."/>
            <person name="Arachchi H.M."/>
            <person name="Berlin A.M."/>
            <person name="Chapman S.B."/>
            <person name="Gainer-Dewar J."/>
            <person name="Goldberg J."/>
            <person name="Griggs A."/>
            <person name="Gujja S."/>
            <person name="Hansen M."/>
            <person name="Howarth C."/>
            <person name="Imamovic A."/>
            <person name="Ireland A."/>
            <person name="Larimer J."/>
            <person name="McCowan C."/>
            <person name="Murphy C."/>
            <person name="Pearson M."/>
            <person name="Poon T.W."/>
            <person name="Priest M."/>
            <person name="Roberts A."/>
            <person name="Saif S."/>
            <person name="Shea T."/>
            <person name="Sisk P."/>
            <person name="Sykes S."/>
            <person name="Wortman J."/>
            <person name="Nusbaum C."/>
            <person name="Birren B."/>
        </authorList>
    </citation>
    <scope>NUCLEOTIDE SEQUENCE [LARGE SCALE GENOMIC DNA]</scope>
    <source>
        <strain evidence="4">FAR1</strain>
    </source>
</reference>
<organism evidence="3 4">
    <name type="scientific">Anopheles farauti</name>
    <dbReference type="NCBI Taxonomy" id="69004"/>
    <lineage>
        <taxon>Eukaryota</taxon>
        <taxon>Metazoa</taxon>
        <taxon>Ecdysozoa</taxon>
        <taxon>Arthropoda</taxon>
        <taxon>Hexapoda</taxon>
        <taxon>Insecta</taxon>
        <taxon>Pterygota</taxon>
        <taxon>Neoptera</taxon>
        <taxon>Endopterygota</taxon>
        <taxon>Diptera</taxon>
        <taxon>Nematocera</taxon>
        <taxon>Culicoidea</taxon>
        <taxon>Culicidae</taxon>
        <taxon>Anophelinae</taxon>
        <taxon>Anopheles</taxon>
    </lineage>
</organism>
<dbReference type="PANTHER" id="PTHR46900">
    <property type="entry name" value="TYROSINE-PROTEIN PHOSPHATASE NON-RECEPTOR TYPE 13"/>
    <property type="match status" value="1"/>
</dbReference>
<dbReference type="InterPro" id="IPR052074">
    <property type="entry name" value="NonRcpt_TyrProt_Phosphatase"/>
</dbReference>
<dbReference type="EMBL" id="AXCN02001377">
    <property type="status" value="NOT_ANNOTATED_CDS"/>
    <property type="molecule type" value="Genomic_DNA"/>
</dbReference>